<dbReference type="EMBL" id="CP088280">
    <property type="protein sequence ID" value="UGX92369.1"/>
    <property type="molecule type" value="Genomic_DNA"/>
</dbReference>
<dbReference type="Proteomes" id="UP000564836">
    <property type="component" value="Chromosome"/>
</dbReference>
<reference evidence="2" key="2">
    <citation type="submission" date="2020-06" db="EMBL/GenBank/DDBJ databases">
        <title>Whole Genome Sequence of Bradyrhizobium sp. Strain 323S2.</title>
        <authorList>
            <person name="Bromfield E.S.P."/>
        </authorList>
    </citation>
    <scope>NUCLEOTIDE SEQUENCE [LARGE SCALE GENOMIC DNA]</scope>
    <source>
        <strain evidence="2">323S2</strain>
    </source>
</reference>
<evidence type="ECO:0000313" key="3">
    <source>
        <dbReference type="EMBL" id="UGX92369.1"/>
    </source>
</evidence>
<dbReference type="EMBL" id="JACBFH010000001">
    <property type="protein sequence ID" value="NYY91636.1"/>
    <property type="molecule type" value="Genomic_DNA"/>
</dbReference>
<dbReference type="RefSeq" id="WP_166349381.1">
    <property type="nucleotide sequence ID" value="NZ_CP088280.1"/>
</dbReference>
<gene>
    <name evidence="3" type="ORF">G6321_00042765</name>
    <name evidence="2" type="ORF">G6321_25595</name>
</gene>
<evidence type="ECO:0000313" key="4">
    <source>
        <dbReference type="Proteomes" id="UP000564836"/>
    </source>
</evidence>
<accession>A0A7Z0TPF8</accession>
<reference evidence="3 4" key="1">
    <citation type="journal article" date="2017" name="Syst. Appl. Microbiol.">
        <title>Soybeans inoculated with root zone soils of Canadian native legumes harbour diverse and novel Bradyrhizobium spp. that possess agricultural potential.</title>
        <authorList>
            <person name="Bromfield E.S.P."/>
            <person name="Cloutier S."/>
            <person name="Tambong J.T."/>
            <person name="Tran Thi T.V."/>
        </authorList>
    </citation>
    <scope>NUCLEOTIDE SEQUENCE [LARGE SCALE GENOMIC DNA]</scope>
    <source>
        <strain evidence="3 4">323S2</strain>
    </source>
</reference>
<dbReference type="AlphaFoldDB" id="A0A7Z0TPF8"/>
<proteinExistence type="predicted"/>
<evidence type="ECO:0000256" key="1">
    <source>
        <dbReference type="SAM" id="MobiDB-lite"/>
    </source>
</evidence>
<sequence>MHHVLSVGARSRIEPLWNFSGVRGTPAASGSPAGSGNKRDDRRYDVAMRRLRRCEESVASSRARIVVTQRVRTDDRSFRHWRTVRAIAAISYRFLARAALLKRQMPLSIE</sequence>
<feature type="region of interest" description="Disordered" evidence="1">
    <location>
        <begin position="21"/>
        <end position="43"/>
    </location>
</feature>
<reference evidence="3 4" key="3">
    <citation type="journal article" date="2022" name="Int. J. Syst. Evol. Microbiol.">
        <title>Strains of Bradyrhizobium barranii sp. nov. associated with legumes native to Canada are symbionts of soybeans and belong to different subspecies (subsp. barranii subsp. nov. and subsp. apii subsp. nov.) and symbiovars (sv. glycinearum and sv. septentrionale).</title>
        <authorList>
            <person name="Bromfield E.S.P."/>
            <person name="Cloutier S."/>
            <person name="Wasai-Hara S."/>
            <person name="Minamisawa K."/>
        </authorList>
    </citation>
    <scope>NUCLEOTIDE SEQUENCE [LARGE SCALE GENOMIC DNA]</scope>
    <source>
        <strain evidence="3 4">323S2</strain>
    </source>
</reference>
<name>A0A7Z0TPF8_9BRAD</name>
<protein>
    <submittedName>
        <fullName evidence="2">Uncharacterized protein</fullName>
    </submittedName>
</protein>
<evidence type="ECO:0000313" key="2">
    <source>
        <dbReference type="EMBL" id="NYY91636.1"/>
    </source>
</evidence>
<organism evidence="2">
    <name type="scientific">Bradyrhizobium barranii subsp. barranii</name>
    <dbReference type="NCBI Taxonomy" id="2823807"/>
    <lineage>
        <taxon>Bacteria</taxon>
        <taxon>Pseudomonadati</taxon>
        <taxon>Pseudomonadota</taxon>
        <taxon>Alphaproteobacteria</taxon>
        <taxon>Hyphomicrobiales</taxon>
        <taxon>Nitrobacteraceae</taxon>
        <taxon>Bradyrhizobium</taxon>
        <taxon>Bradyrhizobium barranii</taxon>
    </lineage>
</organism>